<protein>
    <recommendedName>
        <fullName evidence="6">Cysteine-rich domain-containing protein</fullName>
    </recommendedName>
</protein>
<sequence>PYGELLEKTRGILMDHRKQSFKERLARAFLLKGLLRSTSALATASQLLRLYTWTGIPKLITGSFISRLLPRKFVFSQHLLPNFSGKSFKKSHADVLHTPTGTETPKERVGLFSGCILDVSEAEIHEASLTLLRAARYEVVVPGDQGCCGALHVHNGERNTARELAEKHRNAFEPRKLDRIVTNAAGCGAQLKELHHLFPEAPENEIGRWKELENKTIDLLELIASETKVLDQLNWSSEPVTVIYDAPCHLMHAQGVDANPRRLIGSRSGVKLVPLPESHWCCGSAGIYNLVQPELAGSVLQRKIDSI</sequence>
<keyword evidence="5" id="KW-0411">Iron-sulfur</keyword>
<evidence type="ECO:0000256" key="1">
    <source>
        <dbReference type="ARBA" id="ARBA00022485"/>
    </source>
</evidence>
<dbReference type="GO" id="GO:0051539">
    <property type="term" value="F:4 iron, 4 sulfur cluster binding"/>
    <property type="evidence" value="ECO:0007669"/>
    <property type="project" value="UniProtKB-KW"/>
</dbReference>
<keyword evidence="3" id="KW-0677">Repeat</keyword>
<dbReference type="Pfam" id="PF02754">
    <property type="entry name" value="CCG"/>
    <property type="match status" value="2"/>
</dbReference>
<feature type="non-terminal residue" evidence="7">
    <location>
        <position position="307"/>
    </location>
</feature>
<keyword evidence="1" id="KW-0004">4Fe-4S</keyword>
<feature type="non-terminal residue" evidence="7">
    <location>
        <position position="1"/>
    </location>
</feature>
<keyword evidence="2" id="KW-0479">Metal-binding</keyword>
<evidence type="ECO:0000313" key="7">
    <source>
        <dbReference type="EMBL" id="SVD14291.1"/>
    </source>
</evidence>
<evidence type="ECO:0000256" key="2">
    <source>
        <dbReference type="ARBA" id="ARBA00022723"/>
    </source>
</evidence>
<proteinExistence type="predicted"/>
<evidence type="ECO:0000256" key="5">
    <source>
        <dbReference type="ARBA" id="ARBA00023014"/>
    </source>
</evidence>
<dbReference type="PANTHER" id="PTHR32479:SF17">
    <property type="entry name" value="GLYCOLATE OXIDASE IRON-SULFUR SUBUNIT"/>
    <property type="match status" value="1"/>
</dbReference>
<accession>A0A382SZC1</accession>
<gene>
    <name evidence="7" type="ORF">METZ01_LOCUS367145</name>
</gene>
<reference evidence="7" key="1">
    <citation type="submission" date="2018-05" db="EMBL/GenBank/DDBJ databases">
        <authorList>
            <person name="Lanie J.A."/>
            <person name="Ng W.-L."/>
            <person name="Kazmierczak K.M."/>
            <person name="Andrzejewski T.M."/>
            <person name="Davidsen T.M."/>
            <person name="Wayne K.J."/>
            <person name="Tettelin H."/>
            <person name="Glass J.I."/>
            <person name="Rusch D."/>
            <person name="Podicherti R."/>
            <person name="Tsui H.-C.T."/>
            <person name="Winkler M.E."/>
        </authorList>
    </citation>
    <scope>NUCLEOTIDE SEQUENCE</scope>
</reference>
<feature type="domain" description="Cysteine-rich" evidence="6">
    <location>
        <begin position="109"/>
        <end position="192"/>
    </location>
</feature>
<dbReference type="GO" id="GO:0046872">
    <property type="term" value="F:metal ion binding"/>
    <property type="evidence" value="ECO:0007669"/>
    <property type="project" value="UniProtKB-KW"/>
</dbReference>
<dbReference type="InterPro" id="IPR004017">
    <property type="entry name" value="Cys_rich_dom"/>
</dbReference>
<dbReference type="PANTHER" id="PTHR32479">
    <property type="entry name" value="GLYCOLATE OXIDASE IRON-SULFUR SUBUNIT"/>
    <property type="match status" value="1"/>
</dbReference>
<name>A0A382SZC1_9ZZZZ</name>
<evidence type="ECO:0000256" key="4">
    <source>
        <dbReference type="ARBA" id="ARBA00023004"/>
    </source>
</evidence>
<dbReference type="GO" id="GO:0016491">
    <property type="term" value="F:oxidoreductase activity"/>
    <property type="evidence" value="ECO:0007669"/>
    <property type="project" value="UniProtKB-ARBA"/>
</dbReference>
<evidence type="ECO:0000256" key="3">
    <source>
        <dbReference type="ARBA" id="ARBA00022737"/>
    </source>
</evidence>
<keyword evidence="4" id="KW-0408">Iron</keyword>
<evidence type="ECO:0000259" key="6">
    <source>
        <dbReference type="Pfam" id="PF02754"/>
    </source>
</evidence>
<organism evidence="7">
    <name type="scientific">marine metagenome</name>
    <dbReference type="NCBI Taxonomy" id="408172"/>
    <lineage>
        <taxon>unclassified sequences</taxon>
        <taxon>metagenomes</taxon>
        <taxon>ecological metagenomes</taxon>
    </lineage>
</organism>
<dbReference type="EMBL" id="UINC01132156">
    <property type="protein sequence ID" value="SVD14291.1"/>
    <property type="molecule type" value="Genomic_DNA"/>
</dbReference>
<dbReference type="AlphaFoldDB" id="A0A382SZC1"/>
<feature type="domain" description="Cysteine-rich" evidence="6">
    <location>
        <begin position="246"/>
        <end position="307"/>
    </location>
</feature>